<name>A0ABX0HY19_9BURK</name>
<evidence type="ECO:0000313" key="1">
    <source>
        <dbReference type="EMBL" id="NHK99325.1"/>
    </source>
</evidence>
<keyword evidence="2" id="KW-1185">Reference proteome</keyword>
<proteinExistence type="predicted"/>
<keyword evidence="1" id="KW-0808">Transferase</keyword>
<keyword evidence="1" id="KW-0489">Methyltransferase</keyword>
<accession>A0ABX0HY19</accession>
<dbReference type="EMBL" id="JAAOCD010000006">
    <property type="protein sequence ID" value="NHK99325.1"/>
    <property type="molecule type" value="Genomic_DNA"/>
</dbReference>
<protein>
    <submittedName>
        <fullName evidence="1">SAM-dependent methyltransferase</fullName>
    </submittedName>
</protein>
<evidence type="ECO:0000313" key="2">
    <source>
        <dbReference type="Proteomes" id="UP000802098"/>
    </source>
</evidence>
<dbReference type="GO" id="GO:0032259">
    <property type="term" value="P:methylation"/>
    <property type="evidence" value="ECO:0007669"/>
    <property type="project" value="UniProtKB-KW"/>
</dbReference>
<sequence length="139" mass="15866">MQADFLDAHLRHWDDAEQLLHAQRWANADHLYGFAAECGLKRLMLAFGMPYDPVKNRPQNEKDRRHADEVWTRFESYRSGSVLGAGYVPAIVGNPFSQWTASQRYAHHSNFDQTRANGHRAGAEAVRTLVLKAQQEGLF</sequence>
<gene>
    <name evidence="1" type="ORF">G7087_13150</name>
</gene>
<comment type="caution">
    <text evidence="1">The sequence shown here is derived from an EMBL/GenBank/DDBJ whole genome shotgun (WGS) entry which is preliminary data.</text>
</comment>
<dbReference type="Proteomes" id="UP000802098">
    <property type="component" value="Unassembled WGS sequence"/>
</dbReference>
<dbReference type="RefSeq" id="WP_081467650.1">
    <property type="nucleotide sequence ID" value="NZ_JAAOCD010000006.1"/>
</dbReference>
<organism evidence="1 2">
    <name type="scientific">Rubrivivax benzoatilyticus</name>
    <dbReference type="NCBI Taxonomy" id="316997"/>
    <lineage>
        <taxon>Bacteria</taxon>
        <taxon>Pseudomonadati</taxon>
        <taxon>Pseudomonadota</taxon>
        <taxon>Betaproteobacteria</taxon>
        <taxon>Burkholderiales</taxon>
        <taxon>Sphaerotilaceae</taxon>
        <taxon>Rubrivivax</taxon>
    </lineage>
</organism>
<reference evidence="1 2" key="1">
    <citation type="submission" date="2020-03" db="EMBL/GenBank/DDBJ databases">
        <title>Rubrivivax benzoatilyticus JA2 (sequenced after 10 years sub-culturing).</title>
        <authorList>
            <person name="Gupta D."/>
            <person name="Chintalapati S."/>
            <person name="Chintalapati V.R."/>
        </authorList>
    </citation>
    <scope>NUCLEOTIDE SEQUENCE [LARGE SCALE GENOMIC DNA]</scope>
    <source>
        <strain evidence="1 2">JA2-Mal</strain>
    </source>
</reference>
<dbReference type="GO" id="GO:0008168">
    <property type="term" value="F:methyltransferase activity"/>
    <property type="evidence" value="ECO:0007669"/>
    <property type="project" value="UniProtKB-KW"/>
</dbReference>